<dbReference type="OrthoDB" id="118951at2759"/>
<evidence type="ECO:0000313" key="2">
    <source>
        <dbReference type="EMBL" id="KAG8237337.1"/>
    </source>
</evidence>
<protein>
    <recommendedName>
        <fullName evidence="4">Acyltransferase 3 domain-containing protein</fullName>
    </recommendedName>
</protein>
<gene>
    <name evidence="2" type="ORF">J437_LFUL014543</name>
</gene>
<keyword evidence="1" id="KW-0812">Transmembrane</keyword>
<evidence type="ECO:0008006" key="4">
    <source>
        <dbReference type="Google" id="ProtNLM"/>
    </source>
</evidence>
<sequence>MFNPNEAPTGFNEPRTFWKSFNRIRANHGLCSSLKHKWGFLDSPLVLAGSMILLAASASLYDLYLGPSPENLRKDKGFFTNLFLCFSVKNNLLHLPRKRENAGGLNIMFGIRFISTASIIVSHKFLHVLLGPIQNPGYIEETNRDPSYTWFLHGDLVVDTFFTSGAFLLSYFLTKQLEKKDVGISMLYIFRYVRLTPVLMAVMLFYSTILNKIGSGPLWEKITSPEKEKCLENWWTNILYINNYVNSDKMVNS</sequence>
<name>A0A8K0P8S1_LADFU</name>
<keyword evidence="1" id="KW-0472">Membrane</keyword>
<feature type="transmembrane region" description="Helical" evidence="1">
    <location>
        <begin position="150"/>
        <end position="174"/>
    </location>
</feature>
<dbReference type="EMBL" id="KZ309154">
    <property type="protein sequence ID" value="KAG8237337.1"/>
    <property type="molecule type" value="Genomic_DNA"/>
</dbReference>
<keyword evidence="1" id="KW-1133">Transmembrane helix</keyword>
<evidence type="ECO:0000313" key="3">
    <source>
        <dbReference type="Proteomes" id="UP000792457"/>
    </source>
</evidence>
<dbReference type="PANTHER" id="PTHR11161:SF71">
    <property type="entry name" value="NOSE RESISTANT-TO-FLUOXETINE PROTEIN N-TERMINAL DOMAIN-CONTAINING PROTEIN"/>
    <property type="match status" value="1"/>
</dbReference>
<reference evidence="2" key="2">
    <citation type="submission" date="2017-10" db="EMBL/GenBank/DDBJ databases">
        <title>Ladona fulva Genome sequencing and assembly.</title>
        <authorList>
            <person name="Murali S."/>
            <person name="Richards S."/>
            <person name="Bandaranaike D."/>
            <person name="Bellair M."/>
            <person name="Blankenburg K."/>
            <person name="Chao H."/>
            <person name="Dinh H."/>
            <person name="Doddapaneni H."/>
            <person name="Dugan-Rocha S."/>
            <person name="Elkadiri S."/>
            <person name="Gnanaolivu R."/>
            <person name="Hernandez B."/>
            <person name="Skinner E."/>
            <person name="Javaid M."/>
            <person name="Lee S."/>
            <person name="Li M."/>
            <person name="Ming W."/>
            <person name="Munidasa M."/>
            <person name="Muniz J."/>
            <person name="Nguyen L."/>
            <person name="Hughes D."/>
            <person name="Osuji N."/>
            <person name="Pu L.-L."/>
            <person name="Puazo M."/>
            <person name="Qu C."/>
            <person name="Quiroz J."/>
            <person name="Raj R."/>
            <person name="Weissenberger G."/>
            <person name="Xin Y."/>
            <person name="Zou X."/>
            <person name="Han Y."/>
            <person name="Worley K."/>
            <person name="Muzny D."/>
            <person name="Gibbs R."/>
        </authorList>
    </citation>
    <scope>NUCLEOTIDE SEQUENCE</scope>
    <source>
        <strain evidence="2">Sampled in the wild</strain>
    </source>
</reference>
<dbReference type="PANTHER" id="PTHR11161">
    <property type="entry name" value="O-ACYLTRANSFERASE"/>
    <property type="match status" value="1"/>
</dbReference>
<dbReference type="AlphaFoldDB" id="A0A8K0P8S1"/>
<evidence type="ECO:0000256" key="1">
    <source>
        <dbReference type="SAM" id="Phobius"/>
    </source>
</evidence>
<dbReference type="InterPro" id="IPR052728">
    <property type="entry name" value="O2_lipid_transport_reg"/>
</dbReference>
<reference evidence="2" key="1">
    <citation type="submission" date="2013-04" db="EMBL/GenBank/DDBJ databases">
        <authorList>
            <person name="Qu J."/>
            <person name="Murali S.C."/>
            <person name="Bandaranaike D."/>
            <person name="Bellair M."/>
            <person name="Blankenburg K."/>
            <person name="Chao H."/>
            <person name="Dinh H."/>
            <person name="Doddapaneni H."/>
            <person name="Downs B."/>
            <person name="Dugan-Rocha S."/>
            <person name="Elkadiri S."/>
            <person name="Gnanaolivu R.D."/>
            <person name="Hernandez B."/>
            <person name="Javaid M."/>
            <person name="Jayaseelan J.C."/>
            <person name="Lee S."/>
            <person name="Li M."/>
            <person name="Ming W."/>
            <person name="Munidasa M."/>
            <person name="Muniz J."/>
            <person name="Nguyen L."/>
            <person name="Ongeri F."/>
            <person name="Osuji N."/>
            <person name="Pu L.-L."/>
            <person name="Puazo M."/>
            <person name="Qu C."/>
            <person name="Quiroz J."/>
            <person name="Raj R."/>
            <person name="Weissenberger G."/>
            <person name="Xin Y."/>
            <person name="Zou X."/>
            <person name="Han Y."/>
            <person name="Richards S."/>
            <person name="Worley K."/>
            <person name="Muzny D."/>
            <person name="Gibbs R."/>
        </authorList>
    </citation>
    <scope>NUCLEOTIDE SEQUENCE</scope>
    <source>
        <strain evidence="2">Sampled in the wild</strain>
    </source>
</reference>
<proteinExistence type="predicted"/>
<accession>A0A8K0P8S1</accession>
<dbReference type="Proteomes" id="UP000792457">
    <property type="component" value="Unassembled WGS sequence"/>
</dbReference>
<feature type="transmembrane region" description="Helical" evidence="1">
    <location>
        <begin position="45"/>
        <end position="65"/>
    </location>
</feature>
<feature type="transmembrane region" description="Helical" evidence="1">
    <location>
        <begin position="186"/>
        <end position="209"/>
    </location>
</feature>
<organism evidence="2 3">
    <name type="scientific">Ladona fulva</name>
    <name type="common">Scarce chaser dragonfly</name>
    <name type="synonym">Libellula fulva</name>
    <dbReference type="NCBI Taxonomy" id="123851"/>
    <lineage>
        <taxon>Eukaryota</taxon>
        <taxon>Metazoa</taxon>
        <taxon>Ecdysozoa</taxon>
        <taxon>Arthropoda</taxon>
        <taxon>Hexapoda</taxon>
        <taxon>Insecta</taxon>
        <taxon>Pterygota</taxon>
        <taxon>Palaeoptera</taxon>
        <taxon>Odonata</taxon>
        <taxon>Epiprocta</taxon>
        <taxon>Anisoptera</taxon>
        <taxon>Libelluloidea</taxon>
        <taxon>Libellulidae</taxon>
        <taxon>Ladona</taxon>
    </lineage>
</organism>
<feature type="transmembrane region" description="Helical" evidence="1">
    <location>
        <begin position="107"/>
        <end position="130"/>
    </location>
</feature>
<keyword evidence="3" id="KW-1185">Reference proteome</keyword>
<comment type="caution">
    <text evidence="2">The sequence shown here is derived from an EMBL/GenBank/DDBJ whole genome shotgun (WGS) entry which is preliminary data.</text>
</comment>